<feature type="chain" id="PRO_5011760842" description="Tetratricopeptide repeat-containing protein" evidence="1">
    <location>
        <begin position="28"/>
        <end position="405"/>
    </location>
</feature>
<name>A0A1H9BBK8_9GAMM</name>
<dbReference type="SUPFAM" id="SSF48452">
    <property type="entry name" value="TPR-like"/>
    <property type="match status" value="1"/>
</dbReference>
<dbReference type="AlphaFoldDB" id="A0A1H9BBK8"/>
<evidence type="ECO:0000256" key="1">
    <source>
        <dbReference type="SAM" id="SignalP"/>
    </source>
</evidence>
<sequence length="405" mass="42800">MNPKSLSLTLKAALIAAALGFATSAQAAPQIRPEVGKPLQEAQKLIGDKNYKEALARISAAEQTAGSKISPYETYVIGRMRGVADLGIGDTNGAMAAFEAALKSGQTPDGEKLSSLQTLAQLAYSAKNFPKAIEYIGQYKAAGGNNPQITGLLAQAYYLGGKYPEAAQEIKAQLQKSGQAPSETQLQLLASCALKQNDANGYVEALQLLVSYHPKPSYWLDLIARTAGSKGFSDRLSLDLARLRYASGTLSTAGDYLDAAQLALQAGFPGEADQYVKAGYAKNALGQGSDAPRHARLKALVEKKIAEDQKTLAEGEKAAQKQASGDALVNTGLNYVGYQQYDKGIALIEQGIAKGNLKYANEAKLHLGYAQVLAGQKAKAQATLRGVQGSDGTASVAKLWMIRAR</sequence>
<dbReference type="STRING" id="489703.SAMN04488038_10228"/>
<reference evidence="2 3" key="1">
    <citation type="submission" date="2016-10" db="EMBL/GenBank/DDBJ databases">
        <authorList>
            <person name="de Groot N.N."/>
        </authorList>
    </citation>
    <scope>NUCLEOTIDE SEQUENCE [LARGE SCALE GENOMIC DNA]</scope>
    <source>
        <strain evidence="2 3">DSM 25927</strain>
    </source>
</reference>
<evidence type="ECO:0000313" key="2">
    <source>
        <dbReference type="EMBL" id="SEP86344.1"/>
    </source>
</evidence>
<keyword evidence="1" id="KW-0732">Signal</keyword>
<protein>
    <recommendedName>
        <fullName evidence="4">Tetratricopeptide repeat-containing protein</fullName>
    </recommendedName>
</protein>
<feature type="signal peptide" evidence="1">
    <location>
        <begin position="1"/>
        <end position="27"/>
    </location>
</feature>
<dbReference type="Gene3D" id="1.25.40.10">
    <property type="entry name" value="Tetratricopeptide repeat domain"/>
    <property type="match status" value="1"/>
</dbReference>
<keyword evidence="3" id="KW-1185">Reference proteome</keyword>
<evidence type="ECO:0000313" key="3">
    <source>
        <dbReference type="Proteomes" id="UP000199233"/>
    </source>
</evidence>
<proteinExistence type="predicted"/>
<dbReference type="Proteomes" id="UP000199233">
    <property type="component" value="Unassembled WGS sequence"/>
</dbReference>
<dbReference type="RefSeq" id="WP_245732329.1">
    <property type="nucleotide sequence ID" value="NZ_FOFS01000002.1"/>
</dbReference>
<accession>A0A1H9BBK8</accession>
<gene>
    <name evidence="2" type="ORF">SAMN04488038_10228</name>
</gene>
<organism evidence="2 3">
    <name type="scientific">Solimonas aquatica</name>
    <dbReference type="NCBI Taxonomy" id="489703"/>
    <lineage>
        <taxon>Bacteria</taxon>
        <taxon>Pseudomonadati</taxon>
        <taxon>Pseudomonadota</taxon>
        <taxon>Gammaproteobacteria</taxon>
        <taxon>Nevskiales</taxon>
        <taxon>Nevskiaceae</taxon>
        <taxon>Solimonas</taxon>
    </lineage>
</organism>
<dbReference type="InterPro" id="IPR011990">
    <property type="entry name" value="TPR-like_helical_dom_sf"/>
</dbReference>
<evidence type="ECO:0008006" key="4">
    <source>
        <dbReference type="Google" id="ProtNLM"/>
    </source>
</evidence>
<dbReference type="EMBL" id="FOFS01000002">
    <property type="protein sequence ID" value="SEP86344.1"/>
    <property type="molecule type" value="Genomic_DNA"/>
</dbReference>